<keyword evidence="3 4" id="KW-0472">Membrane</keyword>
<proteinExistence type="predicted"/>
<dbReference type="SUPFAM" id="SSF103473">
    <property type="entry name" value="MFS general substrate transporter"/>
    <property type="match status" value="1"/>
</dbReference>
<feature type="transmembrane region" description="Helical" evidence="4">
    <location>
        <begin position="166"/>
        <end position="187"/>
    </location>
</feature>
<feature type="transmembrane region" description="Helical" evidence="4">
    <location>
        <begin position="384"/>
        <end position="407"/>
    </location>
</feature>
<feature type="transmembrane region" description="Helical" evidence="4">
    <location>
        <begin position="296"/>
        <end position="318"/>
    </location>
</feature>
<dbReference type="Gene3D" id="1.20.1250.20">
    <property type="entry name" value="MFS general substrate transporter like domains"/>
    <property type="match status" value="2"/>
</dbReference>
<dbReference type="PROSITE" id="PS50850">
    <property type="entry name" value="MFS"/>
    <property type="match status" value="1"/>
</dbReference>
<evidence type="ECO:0000259" key="5">
    <source>
        <dbReference type="PROSITE" id="PS50850"/>
    </source>
</evidence>
<sequence>MKLKTQLNNFPFSPNKIPFFYGWIILFASTVGVLASAPGQTTGVSTFTDYLIDAIGISRTQLSTAYMVGTIGSSLVLTWAGKMYDKYGARWVGMIVAVALAFILIFLSQSDRIINFFVSDINSGFYIGFAVAVLMILFFMLRFSGQGVLTMVSRNMLMKWFVARRGFVNGISAIFVALGFSVAPLTFDMLIQGTSWRMAWLLMAAFIGIFFVLFVFLFFRDNPEDLDMIPDGEKHANKEHDVIIKPFKQFTLSEAKKTMSFWLFSIPLAMYALYITGFTFHLVSIFENAGLSREKALAVFIPVSVISVALSLGGGWVSDRIKLKYLLYLIFIGEILALVCLANLNGGIFYFGFILGNGIASGLYNVLMAVTWPRFYGRENLGRITGFVMSLIVFASALGPMLLSFSFLKTGNYSIGFYVLALIILAALFLAYKADNPQDNYTNVQDFS</sequence>
<dbReference type="InterPro" id="IPR036259">
    <property type="entry name" value="MFS_trans_sf"/>
</dbReference>
<reference evidence="6 7" key="1">
    <citation type="submission" date="2019-11" db="EMBL/GenBank/DDBJ databases">
        <authorList>
            <person name="Zheng R.K."/>
            <person name="Sun C.M."/>
        </authorList>
    </citation>
    <scope>NUCLEOTIDE SEQUENCE [LARGE SCALE GENOMIC DNA]</scope>
    <source>
        <strain evidence="6 7">WC007</strain>
    </source>
</reference>
<evidence type="ECO:0000256" key="3">
    <source>
        <dbReference type="ARBA" id="ARBA00023136"/>
    </source>
</evidence>
<feature type="transmembrane region" description="Helical" evidence="4">
    <location>
        <begin position="413"/>
        <end position="432"/>
    </location>
</feature>
<dbReference type="AlphaFoldDB" id="A0A6I6K3Z8"/>
<dbReference type="GO" id="GO:0022857">
    <property type="term" value="F:transmembrane transporter activity"/>
    <property type="evidence" value="ECO:0007669"/>
    <property type="project" value="InterPro"/>
</dbReference>
<feature type="transmembrane region" description="Helical" evidence="4">
    <location>
        <begin position="126"/>
        <end position="145"/>
    </location>
</feature>
<dbReference type="Pfam" id="PF07690">
    <property type="entry name" value="MFS_1"/>
    <property type="match status" value="1"/>
</dbReference>
<dbReference type="Proteomes" id="UP000428260">
    <property type="component" value="Chromosome"/>
</dbReference>
<dbReference type="InterPro" id="IPR011701">
    <property type="entry name" value="MFS"/>
</dbReference>
<name>A0A6I6K3Z8_9BACT</name>
<dbReference type="InterPro" id="IPR020846">
    <property type="entry name" value="MFS_dom"/>
</dbReference>
<organism evidence="6 7">
    <name type="scientific">Maribellus comscasis</name>
    <dbReference type="NCBI Taxonomy" id="2681766"/>
    <lineage>
        <taxon>Bacteria</taxon>
        <taxon>Pseudomonadati</taxon>
        <taxon>Bacteroidota</taxon>
        <taxon>Bacteroidia</taxon>
        <taxon>Marinilabiliales</taxon>
        <taxon>Prolixibacteraceae</taxon>
        <taxon>Maribellus</taxon>
    </lineage>
</organism>
<evidence type="ECO:0000313" key="6">
    <source>
        <dbReference type="EMBL" id="QGY47152.1"/>
    </source>
</evidence>
<keyword evidence="1 4" id="KW-0812">Transmembrane</keyword>
<accession>A0A6I6K3Z8</accession>
<evidence type="ECO:0000256" key="4">
    <source>
        <dbReference type="SAM" id="Phobius"/>
    </source>
</evidence>
<evidence type="ECO:0000256" key="2">
    <source>
        <dbReference type="ARBA" id="ARBA00022989"/>
    </source>
</evidence>
<evidence type="ECO:0000256" key="1">
    <source>
        <dbReference type="ARBA" id="ARBA00022692"/>
    </source>
</evidence>
<feature type="transmembrane region" description="Helical" evidence="4">
    <location>
        <begin position="87"/>
        <end position="106"/>
    </location>
</feature>
<dbReference type="PANTHER" id="PTHR11360:SF308">
    <property type="entry name" value="BLL3089 PROTEIN"/>
    <property type="match status" value="1"/>
</dbReference>
<dbReference type="KEGG" id="mcos:GM418_26860"/>
<feature type="transmembrane region" description="Helical" evidence="4">
    <location>
        <begin position="261"/>
        <end position="284"/>
    </location>
</feature>
<keyword evidence="7" id="KW-1185">Reference proteome</keyword>
<feature type="transmembrane region" description="Helical" evidence="4">
    <location>
        <begin position="20"/>
        <end position="40"/>
    </location>
</feature>
<feature type="transmembrane region" description="Helical" evidence="4">
    <location>
        <begin position="60"/>
        <end position="80"/>
    </location>
</feature>
<evidence type="ECO:0000313" key="7">
    <source>
        <dbReference type="Proteomes" id="UP000428260"/>
    </source>
</evidence>
<feature type="domain" description="Major facilitator superfamily (MFS) profile" evidence="5">
    <location>
        <begin position="25"/>
        <end position="439"/>
    </location>
</feature>
<dbReference type="EMBL" id="CP046401">
    <property type="protein sequence ID" value="QGY47152.1"/>
    <property type="molecule type" value="Genomic_DNA"/>
</dbReference>
<gene>
    <name evidence="6" type="ORF">GM418_26860</name>
</gene>
<dbReference type="PANTHER" id="PTHR11360">
    <property type="entry name" value="MONOCARBOXYLATE TRANSPORTER"/>
    <property type="match status" value="1"/>
</dbReference>
<protein>
    <submittedName>
        <fullName evidence="6">MFS transporter</fullName>
    </submittedName>
</protein>
<feature type="transmembrane region" description="Helical" evidence="4">
    <location>
        <begin position="199"/>
        <end position="219"/>
    </location>
</feature>
<feature type="transmembrane region" description="Helical" evidence="4">
    <location>
        <begin position="350"/>
        <end position="372"/>
    </location>
</feature>
<dbReference type="InterPro" id="IPR050327">
    <property type="entry name" value="Proton-linked_MCT"/>
</dbReference>
<dbReference type="RefSeq" id="WP_158870738.1">
    <property type="nucleotide sequence ID" value="NZ_CP046401.1"/>
</dbReference>
<feature type="transmembrane region" description="Helical" evidence="4">
    <location>
        <begin position="325"/>
        <end position="344"/>
    </location>
</feature>
<keyword evidence="2 4" id="KW-1133">Transmembrane helix</keyword>